<comment type="caution">
    <text evidence="4">The sequence shown here is derived from an EMBL/GenBank/DDBJ whole genome shotgun (WGS) entry which is preliminary data.</text>
</comment>
<organism evidence="4 5">
    <name type="scientific">Candidatus Magasanikbacteria bacterium RIFOXYB1_FULL_40_15</name>
    <dbReference type="NCBI Taxonomy" id="1798697"/>
    <lineage>
        <taxon>Bacteria</taxon>
        <taxon>Candidatus Magasanikiibacteriota</taxon>
    </lineage>
</organism>
<dbReference type="PROSITE" id="PS51371">
    <property type="entry name" value="CBS"/>
    <property type="match status" value="2"/>
</dbReference>
<evidence type="ECO:0000256" key="2">
    <source>
        <dbReference type="PROSITE-ProRule" id="PRU00703"/>
    </source>
</evidence>
<feature type="domain" description="CBS" evidence="3">
    <location>
        <begin position="100"/>
        <end position="157"/>
    </location>
</feature>
<dbReference type="AlphaFoldDB" id="A0A1F6NJ28"/>
<proteinExistence type="predicted"/>
<sequence>MRNRAKSYLVSNYMQTNVSTLGTEDTFEKAVNKMVEAKTNGLVIVDKDLKIEGILSSWDLIQFLVPDYLEEDKHLASFEPADVFLQRTMEIKDEPIEKFMTKKVYTCNAEDSIMQAAAMLSEFRIRQLPVIDADEKLIGYINRTDIKKAIGDVLKGK</sequence>
<dbReference type="SMART" id="SM00116">
    <property type="entry name" value="CBS"/>
    <property type="match status" value="2"/>
</dbReference>
<keyword evidence="1 2" id="KW-0129">CBS domain</keyword>
<dbReference type="InterPro" id="IPR000644">
    <property type="entry name" value="CBS_dom"/>
</dbReference>
<dbReference type="Gene3D" id="3.10.580.10">
    <property type="entry name" value="CBS-domain"/>
    <property type="match status" value="1"/>
</dbReference>
<reference evidence="4 5" key="1">
    <citation type="journal article" date="2016" name="Nat. Commun.">
        <title>Thousands of microbial genomes shed light on interconnected biogeochemical processes in an aquifer system.</title>
        <authorList>
            <person name="Anantharaman K."/>
            <person name="Brown C.T."/>
            <person name="Hug L.A."/>
            <person name="Sharon I."/>
            <person name="Castelle C.J."/>
            <person name="Probst A.J."/>
            <person name="Thomas B.C."/>
            <person name="Singh A."/>
            <person name="Wilkins M.J."/>
            <person name="Karaoz U."/>
            <person name="Brodie E.L."/>
            <person name="Williams K.H."/>
            <person name="Hubbard S.S."/>
            <person name="Banfield J.F."/>
        </authorList>
    </citation>
    <scope>NUCLEOTIDE SEQUENCE [LARGE SCALE GENOMIC DNA]</scope>
</reference>
<dbReference type="EMBL" id="MFQS01000009">
    <property type="protein sequence ID" value="OGH83872.1"/>
    <property type="molecule type" value="Genomic_DNA"/>
</dbReference>
<name>A0A1F6NJ28_9BACT</name>
<dbReference type="PANTHER" id="PTHR43080">
    <property type="entry name" value="CBS DOMAIN-CONTAINING PROTEIN CBSX3, MITOCHONDRIAL"/>
    <property type="match status" value="1"/>
</dbReference>
<dbReference type="SUPFAM" id="SSF54631">
    <property type="entry name" value="CBS-domain pair"/>
    <property type="match status" value="1"/>
</dbReference>
<dbReference type="Proteomes" id="UP000176300">
    <property type="component" value="Unassembled WGS sequence"/>
</dbReference>
<dbReference type="InterPro" id="IPR046342">
    <property type="entry name" value="CBS_dom_sf"/>
</dbReference>
<evidence type="ECO:0000313" key="5">
    <source>
        <dbReference type="Proteomes" id="UP000176300"/>
    </source>
</evidence>
<evidence type="ECO:0000259" key="3">
    <source>
        <dbReference type="PROSITE" id="PS51371"/>
    </source>
</evidence>
<evidence type="ECO:0000256" key="1">
    <source>
        <dbReference type="ARBA" id="ARBA00023122"/>
    </source>
</evidence>
<gene>
    <name evidence="4" type="ORF">A2373_02015</name>
</gene>
<dbReference type="InterPro" id="IPR051257">
    <property type="entry name" value="Diverse_CBS-Domain"/>
</dbReference>
<dbReference type="PANTHER" id="PTHR43080:SF2">
    <property type="entry name" value="CBS DOMAIN-CONTAINING PROTEIN"/>
    <property type="match status" value="1"/>
</dbReference>
<accession>A0A1F6NJ28</accession>
<feature type="domain" description="CBS" evidence="3">
    <location>
        <begin position="14"/>
        <end position="71"/>
    </location>
</feature>
<dbReference type="STRING" id="1798697.A2373_02015"/>
<evidence type="ECO:0000313" key="4">
    <source>
        <dbReference type="EMBL" id="OGH83872.1"/>
    </source>
</evidence>
<protein>
    <recommendedName>
        <fullName evidence="3">CBS domain-containing protein</fullName>
    </recommendedName>
</protein>
<dbReference type="CDD" id="cd02205">
    <property type="entry name" value="CBS_pair_SF"/>
    <property type="match status" value="1"/>
</dbReference>
<dbReference type="Pfam" id="PF00571">
    <property type="entry name" value="CBS"/>
    <property type="match status" value="2"/>
</dbReference>